<dbReference type="CDD" id="cd00167">
    <property type="entry name" value="SANT"/>
    <property type="match status" value="2"/>
</dbReference>
<dbReference type="RefSeq" id="XP_011100106.1">
    <property type="nucleotide sequence ID" value="XM_011101804.2"/>
</dbReference>
<dbReference type="InterPro" id="IPR001005">
    <property type="entry name" value="SANT/Myb"/>
</dbReference>
<keyword evidence="4" id="KW-0238">DNA-binding</keyword>
<evidence type="ECO:0000256" key="7">
    <source>
        <dbReference type="ARBA" id="ARBA00023242"/>
    </source>
</evidence>
<dbReference type="PANTHER" id="PTHR47999">
    <property type="entry name" value="TRANSCRIPTION FACTOR MYB8-RELATED-RELATED"/>
    <property type="match status" value="1"/>
</dbReference>
<dbReference type="AlphaFoldDB" id="A0A6I9UNX3"/>
<dbReference type="Pfam" id="PF00249">
    <property type="entry name" value="Myb_DNA-binding"/>
    <property type="match status" value="2"/>
</dbReference>
<dbReference type="Gene3D" id="1.10.10.60">
    <property type="entry name" value="Homeodomain-like"/>
    <property type="match status" value="2"/>
</dbReference>
<sequence length="266" mass="30433">MEHKAVGLRKGAWTKEEDVLLTKCIEKHGEGKWHQVPIKAGLNRCRKSCRLRWLNYLRPNIKRGLFTKDEVDLIVRLHKLLGNRWSLIAGRLPGRTANDVKNFWNTHVKKLSGGGSCKEKTMQKDITKSNIIRPRPWTFSKSQLTARAAWLSEPSKTNHENPENKKPMSTSPSSPLQNDDANLIKSTQPPYSSSHEAADECFQWWSNLLELTENRVDGLNTLSFSDVDGPQMEPLLLSSNNYVNERGFSSLWGDVDVWELVNFHDQ</sequence>
<evidence type="ECO:0000256" key="2">
    <source>
        <dbReference type="ARBA" id="ARBA00022737"/>
    </source>
</evidence>
<dbReference type="Proteomes" id="UP000504604">
    <property type="component" value="Linkage group LG15"/>
</dbReference>
<feature type="domain" description="Myb-like" evidence="9">
    <location>
        <begin position="5"/>
        <end position="57"/>
    </location>
</feature>
<dbReference type="PANTHER" id="PTHR47999:SF24">
    <property type="entry name" value="TRANSCRIPTION FACTOR MYB90"/>
    <property type="match status" value="1"/>
</dbReference>
<proteinExistence type="predicted"/>
<organism evidence="11 12">
    <name type="scientific">Sesamum indicum</name>
    <name type="common">Oriental sesame</name>
    <name type="synonym">Sesamum orientale</name>
    <dbReference type="NCBI Taxonomy" id="4182"/>
    <lineage>
        <taxon>Eukaryota</taxon>
        <taxon>Viridiplantae</taxon>
        <taxon>Streptophyta</taxon>
        <taxon>Embryophyta</taxon>
        <taxon>Tracheophyta</taxon>
        <taxon>Spermatophyta</taxon>
        <taxon>Magnoliopsida</taxon>
        <taxon>eudicotyledons</taxon>
        <taxon>Gunneridae</taxon>
        <taxon>Pentapetalae</taxon>
        <taxon>asterids</taxon>
        <taxon>lamiids</taxon>
        <taxon>Lamiales</taxon>
        <taxon>Pedaliaceae</taxon>
        <taxon>Sesamum</taxon>
    </lineage>
</organism>
<dbReference type="GO" id="GO:0080090">
    <property type="term" value="P:regulation of primary metabolic process"/>
    <property type="evidence" value="ECO:0007669"/>
    <property type="project" value="UniProtKB-ARBA"/>
</dbReference>
<feature type="domain" description="Myb-like" evidence="9">
    <location>
        <begin position="58"/>
        <end position="108"/>
    </location>
</feature>
<gene>
    <name evidence="12" type="primary">LOC105178338</name>
</gene>
<feature type="compositionally biased region" description="Polar residues" evidence="8">
    <location>
        <begin position="167"/>
        <end position="194"/>
    </location>
</feature>
<dbReference type="PROSITE" id="PS50090">
    <property type="entry name" value="MYB_LIKE"/>
    <property type="match status" value="2"/>
</dbReference>
<keyword evidence="2" id="KW-0677">Repeat</keyword>
<dbReference type="InterPro" id="IPR017930">
    <property type="entry name" value="Myb_dom"/>
</dbReference>
<evidence type="ECO:0000313" key="11">
    <source>
        <dbReference type="Proteomes" id="UP000504604"/>
    </source>
</evidence>
<dbReference type="GO" id="GO:0005634">
    <property type="term" value="C:nucleus"/>
    <property type="evidence" value="ECO:0007669"/>
    <property type="project" value="UniProtKB-SubCell"/>
</dbReference>
<evidence type="ECO:0000256" key="5">
    <source>
        <dbReference type="ARBA" id="ARBA00023159"/>
    </source>
</evidence>
<dbReference type="KEGG" id="sind:105178338"/>
<protein>
    <submittedName>
        <fullName evidence="12">Transcription factor MYB90-like</fullName>
    </submittedName>
</protein>
<name>A0A6I9UNX3_SESIN</name>
<dbReference type="GO" id="GO:0003677">
    <property type="term" value="F:DNA binding"/>
    <property type="evidence" value="ECO:0007669"/>
    <property type="project" value="UniProtKB-KW"/>
</dbReference>
<accession>A0A6I9UNX3</accession>
<evidence type="ECO:0000259" key="10">
    <source>
        <dbReference type="PROSITE" id="PS51294"/>
    </source>
</evidence>
<comment type="subcellular location">
    <subcellularLocation>
        <location evidence="1">Nucleus</location>
    </subcellularLocation>
</comment>
<evidence type="ECO:0000259" key="9">
    <source>
        <dbReference type="PROSITE" id="PS50090"/>
    </source>
</evidence>
<dbReference type="SMART" id="SM00717">
    <property type="entry name" value="SANT"/>
    <property type="match status" value="2"/>
</dbReference>
<dbReference type="PROSITE" id="PS51294">
    <property type="entry name" value="HTH_MYB"/>
    <property type="match status" value="2"/>
</dbReference>
<evidence type="ECO:0000256" key="4">
    <source>
        <dbReference type="ARBA" id="ARBA00023125"/>
    </source>
</evidence>
<feature type="region of interest" description="Disordered" evidence="8">
    <location>
        <begin position="152"/>
        <end position="194"/>
    </location>
</feature>
<evidence type="ECO:0000256" key="8">
    <source>
        <dbReference type="SAM" id="MobiDB-lite"/>
    </source>
</evidence>
<dbReference type="GeneID" id="105178338"/>
<dbReference type="InterPro" id="IPR015495">
    <property type="entry name" value="Myb_TF_plants"/>
</dbReference>
<evidence type="ECO:0000256" key="6">
    <source>
        <dbReference type="ARBA" id="ARBA00023163"/>
    </source>
</evidence>
<dbReference type="OrthoDB" id="2143914at2759"/>
<dbReference type="InParanoid" id="A0A6I9UNX3"/>
<keyword evidence="11" id="KW-1185">Reference proteome</keyword>
<reference evidence="12" key="1">
    <citation type="submission" date="2025-08" db="UniProtKB">
        <authorList>
            <consortium name="RefSeq"/>
        </authorList>
    </citation>
    <scope>IDENTIFICATION</scope>
</reference>
<feature type="domain" description="HTH myb-type" evidence="10">
    <location>
        <begin position="58"/>
        <end position="112"/>
    </location>
</feature>
<dbReference type="SUPFAM" id="SSF46689">
    <property type="entry name" value="Homeodomain-like"/>
    <property type="match status" value="1"/>
</dbReference>
<feature type="domain" description="HTH myb-type" evidence="10">
    <location>
        <begin position="5"/>
        <end position="57"/>
    </location>
</feature>
<feature type="compositionally biased region" description="Basic and acidic residues" evidence="8">
    <location>
        <begin position="156"/>
        <end position="166"/>
    </location>
</feature>
<keyword evidence="7" id="KW-0539">Nucleus</keyword>
<keyword evidence="6" id="KW-0804">Transcription</keyword>
<evidence type="ECO:0000256" key="1">
    <source>
        <dbReference type="ARBA" id="ARBA00004123"/>
    </source>
</evidence>
<keyword evidence="3" id="KW-0805">Transcription regulation</keyword>
<evidence type="ECO:0000313" key="12">
    <source>
        <dbReference type="RefSeq" id="XP_011100106.1"/>
    </source>
</evidence>
<keyword evidence="5" id="KW-0010">Activator</keyword>
<dbReference type="FunCoup" id="A0A6I9UNX3">
    <property type="interactions" value="5"/>
</dbReference>
<dbReference type="InterPro" id="IPR009057">
    <property type="entry name" value="Homeodomain-like_sf"/>
</dbReference>
<dbReference type="FunFam" id="1.10.10.60:FF:000218">
    <property type="entry name" value="Myb transcription factor"/>
    <property type="match status" value="1"/>
</dbReference>
<evidence type="ECO:0000256" key="3">
    <source>
        <dbReference type="ARBA" id="ARBA00023015"/>
    </source>
</evidence>